<dbReference type="Gene3D" id="1.10.1040.10">
    <property type="entry name" value="N-(1-d-carboxylethyl)-l-norvaline Dehydrogenase, domain 2"/>
    <property type="match status" value="1"/>
</dbReference>
<dbReference type="Gene3D" id="3.40.50.720">
    <property type="entry name" value="NAD(P)-binding Rossmann-like Domain"/>
    <property type="match status" value="1"/>
</dbReference>
<dbReference type="Pfam" id="PF14833">
    <property type="entry name" value="NAD_binding_11"/>
    <property type="match status" value="1"/>
</dbReference>
<evidence type="ECO:0000313" key="7">
    <source>
        <dbReference type="EMBL" id="KAJ4023797.1"/>
    </source>
</evidence>
<proteinExistence type="inferred from homology"/>
<dbReference type="SUPFAM" id="SSF51735">
    <property type="entry name" value="NAD(P)-binding Rossmann-fold domains"/>
    <property type="match status" value="1"/>
</dbReference>
<comment type="caution">
    <text evidence="7">The sequence shown here is derived from an EMBL/GenBank/DDBJ whole genome shotgun (WGS) entry which is preliminary data.</text>
</comment>
<evidence type="ECO:0000259" key="6">
    <source>
        <dbReference type="Pfam" id="PF14833"/>
    </source>
</evidence>
<dbReference type="PANTHER" id="PTHR43580">
    <property type="entry name" value="OXIDOREDUCTASE GLYR1-RELATED"/>
    <property type="match status" value="1"/>
</dbReference>
<gene>
    <name evidence="7" type="ORF">NW766_000020</name>
</gene>
<feature type="domain" description="3-hydroxyisobutyrate dehydrogenase-like NAD-binding" evidence="6">
    <location>
        <begin position="175"/>
        <end position="295"/>
    </location>
</feature>
<dbReference type="GO" id="GO:0051287">
    <property type="term" value="F:NAD binding"/>
    <property type="evidence" value="ECO:0007669"/>
    <property type="project" value="InterPro"/>
</dbReference>
<evidence type="ECO:0000256" key="1">
    <source>
        <dbReference type="ARBA" id="ARBA00007598"/>
    </source>
</evidence>
<dbReference type="OrthoDB" id="435038at2759"/>
<reference evidence="7" key="1">
    <citation type="submission" date="2022-10" db="EMBL/GenBank/DDBJ databases">
        <title>Fusarium specimens isolated from Avocado Roots.</title>
        <authorList>
            <person name="Stajich J."/>
            <person name="Roper C."/>
            <person name="Heimlech-Rivalta G."/>
        </authorList>
    </citation>
    <scope>NUCLEOTIDE SEQUENCE</scope>
    <source>
        <strain evidence="7">CF00143</strain>
    </source>
</reference>
<evidence type="ECO:0000256" key="4">
    <source>
        <dbReference type="PIRSR" id="PIRSR000103-1"/>
    </source>
</evidence>
<keyword evidence="8" id="KW-1185">Reference proteome</keyword>
<keyword evidence="2" id="KW-0560">Oxidoreductase</keyword>
<keyword evidence="3" id="KW-0520">NAD</keyword>
<dbReference type="Pfam" id="PF03446">
    <property type="entry name" value="NAD_binding_2"/>
    <property type="match status" value="1"/>
</dbReference>
<dbReference type="InterPro" id="IPR029154">
    <property type="entry name" value="HIBADH-like_NADP-bd"/>
</dbReference>
<dbReference type="InterPro" id="IPR036291">
    <property type="entry name" value="NAD(P)-bd_dom_sf"/>
</dbReference>
<comment type="similarity">
    <text evidence="1">Belongs to the HIBADH-related family. NP60 subfamily.</text>
</comment>
<evidence type="ECO:0000313" key="8">
    <source>
        <dbReference type="Proteomes" id="UP001152130"/>
    </source>
</evidence>
<dbReference type="GO" id="GO:0050661">
    <property type="term" value="F:NADP binding"/>
    <property type="evidence" value="ECO:0007669"/>
    <property type="project" value="InterPro"/>
</dbReference>
<dbReference type="InterPro" id="IPR015815">
    <property type="entry name" value="HIBADH-related"/>
</dbReference>
<dbReference type="GO" id="GO:0016491">
    <property type="term" value="F:oxidoreductase activity"/>
    <property type="evidence" value="ECO:0007669"/>
    <property type="project" value="UniProtKB-KW"/>
</dbReference>
<dbReference type="PIRSF" id="PIRSF000103">
    <property type="entry name" value="HIBADH"/>
    <property type="match status" value="1"/>
</dbReference>
<dbReference type="EMBL" id="JAPDHF010000001">
    <property type="protein sequence ID" value="KAJ4023797.1"/>
    <property type="molecule type" value="Genomic_DNA"/>
</dbReference>
<evidence type="ECO:0000256" key="3">
    <source>
        <dbReference type="ARBA" id="ARBA00023027"/>
    </source>
</evidence>
<dbReference type="InterPro" id="IPR051265">
    <property type="entry name" value="HIBADH-related_NP60_sf"/>
</dbReference>
<evidence type="ECO:0000256" key="2">
    <source>
        <dbReference type="ARBA" id="ARBA00023002"/>
    </source>
</evidence>
<dbReference type="InterPro" id="IPR008927">
    <property type="entry name" value="6-PGluconate_DH-like_C_sf"/>
</dbReference>
<evidence type="ECO:0000259" key="5">
    <source>
        <dbReference type="Pfam" id="PF03446"/>
    </source>
</evidence>
<feature type="active site" evidence="4">
    <location>
        <position position="177"/>
    </location>
</feature>
<dbReference type="InterPro" id="IPR006115">
    <property type="entry name" value="6PGDH_NADP-bd"/>
</dbReference>
<feature type="domain" description="6-phosphogluconate dehydrogenase NADP-binding" evidence="5">
    <location>
        <begin position="5"/>
        <end position="157"/>
    </location>
</feature>
<accession>A0A9W8UFB8</accession>
<dbReference type="AlphaFoldDB" id="A0A9W8UFB8"/>
<sequence length="317" mass="33547">MSSPQIGWIGLGSMGLPMATNLQKHLSSNGSPNLIYFNRTISRGDSLNGLGAQPASSPGDLVSKCNIIFFSLADDSALDATLDATSSEKLTGKIIVDTSTVHPDSSAKAETNIKNQGGQFIASPVFGASPVAAQGKLLWIIAGPSGAVENILPYIEGVMGRGVIRVGEDVRASGKMKTAGNFITAGFMEIIAEAHVLAEKSGLGSENLEALIEQQYGALPFSMSQRLTTGAYMPARGDRPWSDLNLAIKDVGHGIALAEQSGTKLEVAEVAIEHLKDAKKFSDEEGRPLDSSSMYGIIRKEAGMDFETDFVKERDAK</sequence>
<dbReference type="InterPro" id="IPR013328">
    <property type="entry name" value="6PGD_dom2"/>
</dbReference>
<name>A0A9W8UFB8_9HYPO</name>
<organism evidence="7 8">
    <name type="scientific">Fusarium irregulare</name>
    <dbReference type="NCBI Taxonomy" id="2494466"/>
    <lineage>
        <taxon>Eukaryota</taxon>
        <taxon>Fungi</taxon>
        <taxon>Dikarya</taxon>
        <taxon>Ascomycota</taxon>
        <taxon>Pezizomycotina</taxon>
        <taxon>Sordariomycetes</taxon>
        <taxon>Hypocreomycetidae</taxon>
        <taxon>Hypocreales</taxon>
        <taxon>Nectriaceae</taxon>
        <taxon>Fusarium</taxon>
        <taxon>Fusarium incarnatum-equiseti species complex</taxon>
    </lineage>
</organism>
<protein>
    <submittedName>
        <fullName evidence="7">Uncharacterized protein</fullName>
    </submittedName>
</protein>
<dbReference type="SUPFAM" id="SSF48179">
    <property type="entry name" value="6-phosphogluconate dehydrogenase C-terminal domain-like"/>
    <property type="match status" value="1"/>
</dbReference>
<dbReference type="PANTHER" id="PTHR43580:SF8">
    <property type="entry name" value="6-PHOSPHOGLUCONATE DEHYDROGENASE NADP-BINDING DOMAIN-CONTAINING PROTEIN-RELATED"/>
    <property type="match status" value="1"/>
</dbReference>
<dbReference type="Proteomes" id="UP001152130">
    <property type="component" value="Unassembled WGS sequence"/>
</dbReference>